<proteinExistence type="predicted"/>
<dbReference type="EMBL" id="JAMWYS010000040">
    <property type="protein sequence ID" value="MCO4293703.1"/>
    <property type="molecule type" value="Genomic_DNA"/>
</dbReference>
<dbReference type="InterPro" id="IPR032720">
    <property type="entry name" value="Cys_rich_CWC"/>
</dbReference>
<name>A0A9X2F8I5_9SPHI</name>
<organism evidence="1 2">
    <name type="scientific">Solitalea agri</name>
    <dbReference type="NCBI Taxonomy" id="2953739"/>
    <lineage>
        <taxon>Bacteria</taxon>
        <taxon>Pseudomonadati</taxon>
        <taxon>Bacteroidota</taxon>
        <taxon>Sphingobacteriia</taxon>
        <taxon>Sphingobacteriales</taxon>
        <taxon>Sphingobacteriaceae</taxon>
        <taxon>Solitalea</taxon>
    </lineage>
</organism>
<gene>
    <name evidence="1" type="ORF">NF867_12595</name>
</gene>
<dbReference type="AlphaFoldDB" id="A0A9X2F8I5"/>
<sequence>MASHEHKFCPRCKAPFECKPGSITQCQCYGISFTAEEKEIISTNFYDCLCRNCLMELKQEAKYSSLKEKKEQIKTILKNR</sequence>
<keyword evidence="2" id="KW-1185">Reference proteome</keyword>
<protein>
    <submittedName>
        <fullName evidence="1">Cysteine-rich CWC family protein</fullName>
    </submittedName>
</protein>
<evidence type="ECO:0000313" key="2">
    <source>
        <dbReference type="Proteomes" id="UP001155182"/>
    </source>
</evidence>
<comment type="caution">
    <text evidence="1">The sequence shown here is derived from an EMBL/GenBank/DDBJ whole genome shotgun (WGS) entry which is preliminary data.</text>
</comment>
<dbReference type="Proteomes" id="UP001155182">
    <property type="component" value="Unassembled WGS sequence"/>
</dbReference>
<dbReference type="RefSeq" id="WP_252588355.1">
    <property type="nucleotide sequence ID" value="NZ_JAMWYS010000040.1"/>
</dbReference>
<reference evidence="1" key="1">
    <citation type="submission" date="2022-06" db="EMBL/GenBank/DDBJ databases">
        <title>Solitalea sp. MAHUQ-68 isolated from rhizospheric soil.</title>
        <authorList>
            <person name="Huq M.A."/>
        </authorList>
    </citation>
    <scope>NUCLEOTIDE SEQUENCE</scope>
    <source>
        <strain evidence="1">MAHUQ-68</strain>
    </source>
</reference>
<dbReference type="Pfam" id="PF14375">
    <property type="entry name" value="Cys_rich_CWC"/>
    <property type="match status" value="1"/>
</dbReference>
<accession>A0A9X2F8I5</accession>
<evidence type="ECO:0000313" key="1">
    <source>
        <dbReference type="EMBL" id="MCO4293703.1"/>
    </source>
</evidence>